<gene>
    <name evidence="1" type="ORF">CLODIP_2_CD06007</name>
</gene>
<comment type="caution">
    <text evidence="1">The sequence shown here is derived from an EMBL/GenBank/DDBJ whole genome shotgun (WGS) entry which is preliminary data.</text>
</comment>
<dbReference type="EMBL" id="CADEPI010000551">
    <property type="protein sequence ID" value="CAB3387219.1"/>
    <property type="molecule type" value="Genomic_DNA"/>
</dbReference>
<evidence type="ECO:0000313" key="2">
    <source>
        <dbReference type="Proteomes" id="UP000494165"/>
    </source>
</evidence>
<name>A0A8S1E166_9INSE</name>
<sequence>MAGPYSAPCKVPASLLQEELMDFENAATHFHSDDSWSLSELDDEALQGIVSGKSTSAATAASTGDSFASDAAALAGCSDLHAVAALTEVFAYSVNDPVV</sequence>
<reference evidence="1 2" key="1">
    <citation type="submission" date="2020-04" db="EMBL/GenBank/DDBJ databases">
        <authorList>
            <person name="Alioto T."/>
            <person name="Alioto T."/>
            <person name="Gomez Garrido J."/>
        </authorList>
    </citation>
    <scope>NUCLEOTIDE SEQUENCE [LARGE SCALE GENOMIC DNA]</scope>
</reference>
<dbReference type="AlphaFoldDB" id="A0A8S1E166"/>
<dbReference type="Proteomes" id="UP000494165">
    <property type="component" value="Unassembled WGS sequence"/>
</dbReference>
<evidence type="ECO:0000313" key="1">
    <source>
        <dbReference type="EMBL" id="CAB3387219.1"/>
    </source>
</evidence>
<proteinExistence type="predicted"/>
<organism evidence="1 2">
    <name type="scientific">Cloeon dipterum</name>
    <dbReference type="NCBI Taxonomy" id="197152"/>
    <lineage>
        <taxon>Eukaryota</taxon>
        <taxon>Metazoa</taxon>
        <taxon>Ecdysozoa</taxon>
        <taxon>Arthropoda</taxon>
        <taxon>Hexapoda</taxon>
        <taxon>Insecta</taxon>
        <taxon>Pterygota</taxon>
        <taxon>Palaeoptera</taxon>
        <taxon>Ephemeroptera</taxon>
        <taxon>Pisciforma</taxon>
        <taxon>Baetidae</taxon>
        <taxon>Cloeon</taxon>
    </lineage>
</organism>
<accession>A0A8S1E166</accession>
<keyword evidence="2" id="KW-1185">Reference proteome</keyword>
<protein>
    <submittedName>
        <fullName evidence="1">Uncharacterized protein</fullName>
    </submittedName>
</protein>